<evidence type="ECO:0000313" key="8">
    <source>
        <dbReference type="EMBL" id="MPN36188.1"/>
    </source>
</evidence>
<keyword evidence="6 8" id="KW-0456">Lyase</keyword>
<evidence type="ECO:0000256" key="3">
    <source>
        <dbReference type="ARBA" id="ARBA00022723"/>
    </source>
</evidence>
<feature type="domain" description="Fe-S hydro-lyase tartrate dehydratase alpha-type catalytic" evidence="7">
    <location>
        <begin position="3"/>
        <end position="195"/>
    </location>
</feature>
<evidence type="ECO:0000256" key="1">
    <source>
        <dbReference type="ARBA" id="ARBA00008876"/>
    </source>
</evidence>
<dbReference type="EC" id="4.2.1.32" evidence="8"/>
<keyword evidence="5" id="KW-0411">Iron-sulfur</keyword>
<organism evidence="8">
    <name type="scientific">bioreactor metagenome</name>
    <dbReference type="NCBI Taxonomy" id="1076179"/>
    <lineage>
        <taxon>unclassified sequences</taxon>
        <taxon>metagenomes</taxon>
        <taxon>ecological metagenomes</taxon>
    </lineage>
</organism>
<protein>
    <submittedName>
        <fullName evidence="8">L(+)-tartrate dehydratase subunit alpha</fullName>
        <ecNumber evidence="8">4.2.1.32</ecNumber>
    </submittedName>
</protein>
<evidence type="ECO:0000256" key="4">
    <source>
        <dbReference type="ARBA" id="ARBA00023004"/>
    </source>
</evidence>
<proteinExistence type="inferred from homology"/>
<reference evidence="8" key="1">
    <citation type="submission" date="2019-08" db="EMBL/GenBank/DDBJ databases">
        <authorList>
            <person name="Kucharzyk K."/>
            <person name="Murdoch R.W."/>
            <person name="Higgins S."/>
            <person name="Loffler F."/>
        </authorList>
    </citation>
    <scope>NUCLEOTIDE SEQUENCE</scope>
</reference>
<accession>A0A645HAY1</accession>
<dbReference type="GO" id="GO:0046872">
    <property type="term" value="F:metal ion binding"/>
    <property type="evidence" value="ECO:0007669"/>
    <property type="project" value="UniProtKB-KW"/>
</dbReference>
<dbReference type="InterPro" id="IPR004646">
    <property type="entry name" value="Fe-S_hydro-lyase_TtdA-typ_cat"/>
</dbReference>
<evidence type="ECO:0000259" key="7">
    <source>
        <dbReference type="Pfam" id="PF05681"/>
    </source>
</evidence>
<name>A0A645HAY1_9ZZZZ</name>
<dbReference type="AlphaFoldDB" id="A0A645HAY1"/>
<evidence type="ECO:0000256" key="2">
    <source>
        <dbReference type="ARBA" id="ARBA00022485"/>
    </source>
</evidence>
<evidence type="ECO:0000256" key="6">
    <source>
        <dbReference type="ARBA" id="ARBA00023239"/>
    </source>
</evidence>
<keyword evidence="3" id="KW-0479">Metal-binding</keyword>
<dbReference type="NCBIfam" id="TIGR00722">
    <property type="entry name" value="ttdA_fumA_fumB"/>
    <property type="match status" value="1"/>
</dbReference>
<dbReference type="Pfam" id="PF05681">
    <property type="entry name" value="Fumerase"/>
    <property type="match status" value="1"/>
</dbReference>
<gene>
    <name evidence="8" type="primary">ttdA_32</name>
    <name evidence="8" type="ORF">SDC9_183696</name>
</gene>
<dbReference type="PANTHER" id="PTHR30389">
    <property type="entry name" value="FUMARATE HYDRATASE-RELATED"/>
    <property type="match status" value="1"/>
</dbReference>
<evidence type="ECO:0000256" key="5">
    <source>
        <dbReference type="ARBA" id="ARBA00023014"/>
    </source>
</evidence>
<comment type="similarity">
    <text evidence="1">Belongs to the class-I fumarase family.</text>
</comment>
<dbReference type="NCBIfam" id="NF004885">
    <property type="entry name" value="PRK06246.1"/>
    <property type="match status" value="1"/>
</dbReference>
<comment type="caution">
    <text evidence="8">The sequence shown here is derived from an EMBL/GenBank/DDBJ whole genome shotgun (WGS) entry which is preliminary data.</text>
</comment>
<keyword evidence="2" id="KW-0004">4Fe-4S</keyword>
<dbReference type="GO" id="GO:0051539">
    <property type="term" value="F:4 iron, 4 sulfur cluster binding"/>
    <property type="evidence" value="ECO:0007669"/>
    <property type="project" value="UniProtKB-KW"/>
</dbReference>
<dbReference type="GO" id="GO:0008730">
    <property type="term" value="F:L(+)-tartrate dehydratase activity"/>
    <property type="evidence" value="ECO:0007669"/>
    <property type="project" value="UniProtKB-EC"/>
</dbReference>
<sequence length="197" mass="20504">MTGGGLEGAINQGVSHGYRQGYLRKSVVGDPLTRVNTVDNTPAIVHIHLIPGDSLRITLLPKGAGSENMGQLVMLTPSAGIDGIKNFMLKVVREAAGNPCPPIIVGVGIGGNMEKAALLAKQALLREVGRSHPQPEIANLEAEMLEKINALGIGVQGLGGGTTALAVNIETYPTHIACLPVAVNLGCHSTRRITVEI</sequence>
<dbReference type="InterPro" id="IPR051208">
    <property type="entry name" value="Class-I_Fumarase/Tartrate_DH"/>
</dbReference>
<dbReference type="EMBL" id="VSSQ01090182">
    <property type="protein sequence ID" value="MPN36188.1"/>
    <property type="molecule type" value="Genomic_DNA"/>
</dbReference>
<dbReference type="PANTHER" id="PTHR30389:SF17">
    <property type="entry name" value="L(+)-TARTRATE DEHYDRATASE SUBUNIT ALPHA-RELATED"/>
    <property type="match status" value="1"/>
</dbReference>
<keyword evidence="4" id="KW-0408">Iron</keyword>